<dbReference type="InterPro" id="IPR043502">
    <property type="entry name" value="DNA/RNA_pol_sf"/>
</dbReference>
<dbReference type="NCBIfam" id="TIGR04416">
    <property type="entry name" value="group_II_RT_mat"/>
    <property type="match status" value="1"/>
</dbReference>
<dbReference type="GO" id="GO:0003964">
    <property type="term" value="F:RNA-directed DNA polymerase activity"/>
    <property type="evidence" value="ECO:0007669"/>
    <property type="project" value="UniProtKB-KW"/>
</dbReference>
<evidence type="ECO:0000256" key="7">
    <source>
        <dbReference type="ARBA" id="ARBA00023118"/>
    </source>
</evidence>
<dbReference type="PROSITE" id="PS50878">
    <property type="entry name" value="RT_POL"/>
    <property type="match status" value="1"/>
</dbReference>
<evidence type="ECO:0000256" key="4">
    <source>
        <dbReference type="ARBA" id="ARBA00022723"/>
    </source>
</evidence>
<dbReference type="RefSeq" id="WP_252472813.1">
    <property type="nucleotide sequence ID" value="NZ_JALBWM010000211.1"/>
</dbReference>
<proteinExistence type="inferred from homology"/>
<keyword evidence="5" id="KW-0460">Magnesium</keyword>
<comment type="similarity">
    <text evidence="8">Belongs to the bacterial reverse transcriptase family.</text>
</comment>
<dbReference type="EMBL" id="JALBWM010000211">
    <property type="protein sequence ID" value="MCO1336841.1"/>
    <property type="molecule type" value="Genomic_DNA"/>
</dbReference>
<evidence type="ECO:0000256" key="3">
    <source>
        <dbReference type="ARBA" id="ARBA00022695"/>
    </source>
</evidence>
<evidence type="ECO:0000256" key="2">
    <source>
        <dbReference type="ARBA" id="ARBA00022679"/>
    </source>
</evidence>
<sequence length="423" mass="48866">MILNSNEDLLDTILSKENLNAAWKHVRSNKGAAGIDGITVDDFVQHFKAVGDEIIEAIRQGHYQPLPVRRVYIRKSDGGQRGLGIPTIFDRVIQQAIAQIINPIFDVTFSEFSYGFRPKRSQHHAVKNLQKYIGGGKRIAVDVDLSKFFDRVNHDFLMSLFGQRISDKRLLKLIASYLRVGSVEDGCWKACHEGVPQGGPLSPLLSNIVLDLLDKELEKRRHNFVRYADDFVIVVSSKRAGERVMASIKRFVERKLKLKVNDTKSQVVPVSRCKFLGFSFRGARLVWHDKSLLQFKYRVRQITGRSRGISMEKKLKELTVYLRGWINYFGIAQGYQKCINLDCWIRRRLRMSYWKNWRRVRTKVRNLLRMGVSESLAVTCGSSGKSYWRNAKTEGIHIALNNEFFQKMGLISLRDRWVEIHYG</sequence>
<accession>A0A9X2J9P7</accession>
<dbReference type="AlphaFoldDB" id="A0A9X2J9P7"/>
<feature type="domain" description="Reverse transcriptase" evidence="10">
    <location>
        <begin position="54"/>
        <end position="280"/>
    </location>
</feature>
<evidence type="ECO:0000313" key="11">
    <source>
        <dbReference type="EMBL" id="MCO1336841.1"/>
    </source>
</evidence>
<comment type="caution">
    <text evidence="11">The sequence shown here is derived from an EMBL/GenBank/DDBJ whole genome shotgun (WGS) entry which is preliminary data.</text>
</comment>
<evidence type="ECO:0000313" key="12">
    <source>
        <dbReference type="Proteomes" id="UP001139028"/>
    </source>
</evidence>
<dbReference type="InterPro" id="IPR030931">
    <property type="entry name" value="Group_II_RT_mat"/>
</dbReference>
<keyword evidence="12" id="KW-1185">Reference proteome</keyword>
<dbReference type="PANTHER" id="PTHR34047">
    <property type="entry name" value="NUCLEAR INTRON MATURASE 1, MITOCHONDRIAL-RELATED"/>
    <property type="match status" value="1"/>
</dbReference>
<evidence type="ECO:0000256" key="5">
    <source>
        <dbReference type="ARBA" id="ARBA00022842"/>
    </source>
</evidence>
<dbReference type="InterPro" id="IPR013597">
    <property type="entry name" value="Mat_intron_G2"/>
</dbReference>
<dbReference type="GO" id="GO:0046872">
    <property type="term" value="F:metal ion binding"/>
    <property type="evidence" value="ECO:0007669"/>
    <property type="project" value="UniProtKB-KW"/>
</dbReference>
<keyword evidence="7" id="KW-0051">Antiviral defense</keyword>
<dbReference type="InterPro" id="IPR000477">
    <property type="entry name" value="RT_dom"/>
</dbReference>
<name>A0A9X2J9P7_9GAMM</name>
<gene>
    <name evidence="11" type="primary">ltrA</name>
    <name evidence="11" type="ORF">MO867_21160</name>
</gene>
<dbReference type="EC" id="2.7.7.49" evidence="1"/>
<protein>
    <recommendedName>
        <fullName evidence="1">RNA-directed DNA polymerase</fullName>
        <ecNumber evidence="1">2.7.7.49</ecNumber>
    </recommendedName>
</protein>
<dbReference type="Proteomes" id="UP001139028">
    <property type="component" value="Unassembled WGS sequence"/>
</dbReference>
<evidence type="ECO:0000256" key="6">
    <source>
        <dbReference type="ARBA" id="ARBA00022918"/>
    </source>
</evidence>
<dbReference type="CDD" id="cd01651">
    <property type="entry name" value="RT_G2_intron"/>
    <property type="match status" value="1"/>
</dbReference>
<keyword evidence="6 11" id="KW-0695">RNA-directed DNA polymerase</keyword>
<organism evidence="11 12">
    <name type="scientific">Microbulbifer okhotskensis</name>
    <dbReference type="NCBI Taxonomy" id="2926617"/>
    <lineage>
        <taxon>Bacteria</taxon>
        <taxon>Pseudomonadati</taxon>
        <taxon>Pseudomonadota</taxon>
        <taxon>Gammaproteobacteria</taxon>
        <taxon>Cellvibrionales</taxon>
        <taxon>Microbulbiferaceae</taxon>
        <taxon>Microbulbifer</taxon>
    </lineage>
</organism>
<dbReference type="GO" id="GO:0003723">
    <property type="term" value="F:RNA binding"/>
    <property type="evidence" value="ECO:0007669"/>
    <property type="project" value="InterPro"/>
</dbReference>
<dbReference type="SUPFAM" id="SSF56672">
    <property type="entry name" value="DNA/RNA polymerases"/>
    <property type="match status" value="1"/>
</dbReference>
<dbReference type="GO" id="GO:0051607">
    <property type="term" value="P:defense response to virus"/>
    <property type="evidence" value="ECO:0007669"/>
    <property type="project" value="UniProtKB-KW"/>
</dbReference>
<keyword evidence="2 11" id="KW-0808">Transferase</keyword>
<keyword evidence="4" id="KW-0479">Metal-binding</keyword>
<evidence type="ECO:0000259" key="10">
    <source>
        <dbReference type="PROSITE" id="PS50878"/>
    </source>
</evidence>
<dbReference type="Pfam" id="PF08388">
    <property type="entry name" value="GIIM"/>
    <property type="match status" value="1"/>
</dbReference>
<dbReference type="PANTHER" id="PTHR34047:SF8">
    <property type="entry name" value="PROTEIN YKFC"/>
    <property type="match status" value="1"/>
</dbReference>
<dbReference type="InterPro" id="IPR000123">
    <property type="entry name" value="Reverse_transcriptase_msDNA"/>
</dbReference>
<evidence type="ECO:0000256" key="9">
    <source>
        <dbReference type="ARBA" id="ARBA00048173"/>
    </source>
</evidence>
<dbReference type="PRINTS" id="PR00866">
    <property type="entry name" value="RNADNAPOLMS"/>
</dbReference>
<evidence type="ECO:0000256" key="8">
    <source>
        <dbReference type="ARBA" id="ARBA00034120"/>
    </source>
</evidence>
<dbReference type="Pfam" id="PF00078">
    <property type="entry name" value="RVT_1"/>
    <property type="match status" value="1"/>
</dbReference>
<keyword evidence="3 11" id="KW-0548">Nucleotidyltransferase</keyword>
<comment type="catalytic activity">
    <reaction evidence="9">
        <text>DNA(n) + a 2'-deoxyribonucleoside 5'-triphosphate = DNA(n+1) + diphosphate</text>
        <dbReference type="Rhea" id="RHEA:22508"/>
        <dbReference type="Rhea" id="RHEA-COMP:17339"/>
        <dbReference type="Rhea" id="RHEA-COMP:17340"/>
        <dbReference type="ChEBI" id="CHEBI:33019"/>
        <dbReference type="ChEBI" id="CHEBI:61560"/>
        <dbReference type="ChEBI" id="CHEBI:173112"/>
        <dbReference type="EC" id="2.7.7.49"/>
    </reaction>
</comment>
<dbReference type="InterPro" id="IPR051083">
    <property type="entry name" value="GrpII_Intron_Splice-Mob/Def"/>
</dbReference>
<evidence type="ECO:0000256" key="1">
    <source>
        <dbReference type="ARBA" id="ARBA00012493"/>
    </source>
</evidence>
<reference evidence="11" key="1">
    <citation type="journal article" date="2022" name="Arch. Microbiol.">
        <title>Microbulbifer okhotskensis sp. nov., isolated from a deep bottom sediment of the Okhotsk Sea.</title>
        <authorList>
            <person name="Romanenko L."/>
            <person name="Kurilenko V."/>
            <person name="Otstavnykh N."/>
            <person name="Velansky P."/>
            <person name="Isaeva M."/>
            <person name="Mikhailov V."/>
        </authorList>
    </citation>
    <scope>NUCLEOTIDE SEQUENCE</scope>
    <source>
        <strain evidence="11">OS29</strain>
    </source>
</reference>